<sequence length="247" mass="27151">MEAAGLMNHFPCLVIRGIYEPLNYDGITPTDSRLRGLLESCPAESGLRPAVTGHGALYWGLQGLVTSDARPQGGPTNSPVQVPSSSKGPYRCILANLWLAFTTINRRPRQTRPWRGMLEALLLHRFFPSYAVLPCTAGGLVNGRDIAGLRRRLRENCVGSEGSSHRTSAQDAVFEKLKEYAAVVFDDFLEHFSMATLTQAFIISEQEVIVFLLKVRAECRANSSYYITLCNKIDMGLLNVLADASGS</sequence>
<organism evidence="1 2">
    <name type="scientific">Dactylonectria estremocensis</name>
    <dbReference type="NCBI Taxonomy" id="1079267"/>
    <lineage>
        <taxon>Eukaryota</taxon>
        <taxon>Fungi</taxon>
        <taxon>Dikarya</taxon>
        <taxon>Ascomycota</taxon>
        <taxon>Pezizomycotina</taxon>
        <taxon>Sordariomycetes</taxon>
        <taxon>Hypocreomycetidae</taxon>
        <taxon>Hypocreales</taxon>
        <taxon>Nectriaceae</taxon>
        <taxon>Dactylonectria</taxon>
    </lineage>
</organism>
<comment type="caution">
    <text evidence="1">The sequence shown here is derived from an EMBL/GenBank/DDBJ whole genome shotgun (WGS) entry which is preliminary data.</text>
</comment>
<dbReference type="Proteomes" id="UP000717696">
    <property type="component" value="Unassembled WGS sequence"/>
</dbReference>
<dbReference type="EMBL" id="JAGMUU010000011">
    <property type="protein sequence ID" value="KAH7142629.1"/>
    <property type="molecule type" value="Genomic_DNA"/>
</dbReference>
<protein>
    <submittedName>
        <fullName evidence="1">Uncharacterized protein</fullName>
    </submittedName>
</protein>
<evidence type="ECO:0000313" key="2">
    <source>
        <dbReference type="Proteomes" id="UP000717696"/>
    </source>
</evidence>
<evidence type="ECO:0000313" key="1">
    <source>
        <dbReference type="EMBL" id="KAH7142629.1"/>
    </source>
</evidence>
<name>A0A9P9EQE5_9HYPO</name>
<proteinExistence type="predicted"/>
<accession>A0A9P9EQE5</accession>
<gene>
    <name evidence="1" type="ORF">B0J13DRAFT_608013</name>
</gene>
<reference evidence="1" key="1">
    <citation type="journal article" date="2021" name="Nat. Commun.">
        <title>Genetic determinants of endophytism in the Arabidopsis root mycobiome.</title>
        <authorList>
            <person name="Mesny F."/>
            <person name="Miyauchi S."/>
            <person name="Thiergart T."/>
            <person name="Pickel B."/>
            <person name="Atanasova L."/>
            <person name="Karlsson M."/>
            <person name="Huettel B."/>
            <person name="Barry K.W."/>
            <person name="Haridas S."/>
            <person name="Chen C."/>
            <person name="Bauer D."/>
            <person name="Andreopoulos W."/>
            <person name="Pangilinan J."/>
            <person name="LaButti K."/>
            <person name="Riley R."/>
            <person name="Lipzen A."/>
            <person name="Clum A."/>
            <person name="Drula E."/>
            <person name="Henrissat B."/>
            <person name="Kohler A."/>
            <person name="Grigoriev I.V."/>
            <person name="Martin F.M."/>
            <person name="Hacquard S."/>
        </authorList>
    </citation>
    <scope>NUCLEOTIDE SEQUENCE</scope>
    <source>
        <strain evidence="1">MPI-CAGE-AT-0021</strain>
    </source>
</reference>
<keyword evidence="2" id="KW-1185">Reference proteome</keyword>
<dbReference type="AlphaFoldDB" id="A0A9P9EQE5"/>